<dbReference type="RefSeq" id="WP_377770985.1">
    <property type="nucleotide sequence ID" value="NZ_JBHUHO010000021.1"/>
</dbReference>
<protein>
    <recommendedName>
        <fullName evidence="4">Bacterial toxin 44 domain-containing protein</fullName>
    </recommendedName>
</protein>
<comment type="caution">
    <text evidence="2">The sequence shown here is derived from an EMBL/GenBank/DDBJ whole genome shotgun (WGS) entry which is preliminary data.</text>
</comment>
<keyword evidence="3" id="KW-1185">Reference proteome</keyword>
<dbReference type="EMBL" id="JBHUHO010000021">
    <property type="protein sequence ID" value="MFD2115630.1"/>
    <property type="molecule type" value="Genomic_DNA"/>
</dbReference>
<evidence type="ECO:0000313" key="2">
    <source>
        <dbReference type="EMBL" id="MFD2115630.1"/>
    </source>
</evidence>
<gene>
    <name evidence="2" type="ORF">ACFSJH_07795</name>
</gene>
<sequence>MNNPLTLNLYTYVHNNPLKYVDPTGHKKSGNKHLSDYYNNQFQVFTTAREEAQKLIFSLDKKSSYYKINLFAFRKFQYNLDNQADSIRTSYYETLTNPSMGEMNAAKQVGYLFGIKVDLGVGWSFREDSGSPGNGTKDHIHVNGPKGKH</sequence>
<evidence type="ECO:0008006" key="4">
    <source>
        <dbReference type="Google" id="ProtNLM"/>
    </source>
</evidence>
<evidence type="ECO:0000256" key="1">
    <source>
        <dbReference type="SAM" id="MobiDB-lite"/>
    </source>
</evidence>
<feature type="region of interest" description="Disordered" evidence="1">
    <location>
        <begin position="128"/>
        <end position="149"/>
    </location>
</feature>
<proteinExistence type="predicted"/>
<accession>A0ABW4YIQ2</accession>
<dbReference type="Proteomes" id="UP001597362">
    <property type="component" value="Unassembled WGS sequence"/>
</dbReference>
<evidence type="ECO:0000313" key="3">
    <source>
        <dbReference type="Proteomes" id="UP001597362"/>
    </source>
</evidence>
<organism evidence="2 3">
    <name type="scientific">Paenibacillus yanchengensis</name>
    <dbReference type="NCBI Taxonomy" id="2035833"/>
    <lineage>
        <taxon>Bacteria</taxon>
        <taxon>Bacillati</taxon>
        <taxon>Bacillota</taxon>
        <taxon>Bacilli</taxon>
        <taxon>Bacillales</taxon>
        <taxon>Paenibacillaceae</taxon>
        <taxon>Paenibacillus</taxon>
    </lineage>
</organism>
<reference evidence="3" key="1">
    <citation type="journal article" date="2019" name="Int. J. Syst. Evol. Microbiol.">
        <title>The Global Catalogue of Microorganisms (GCM) 10K type strain sequencing project: providing services to taxonomists for standard genome sequencing and annotation.</title>
        <authorList>
            <consortium name="The Broad Institute Genomics Platform"/>
            <consortium name="The Broad Institute Genome Sequencing Center for Infectious Disease"/>
            <person name="Wu L."/>
            <person name="Ma J."/>
        </authorList>
    </citation>
    <scope>NUCLEOTIDE SEQUENCE [LARGE SCALE GENOMIC DNA]</scope>
    <source>
        <strain evidence="3">GH52</strain>
    </source>
</reference>
<name>A0ABW4YIQ2_9BACL</name>